<name>A0A086T7H0_HAPC1</name>
<dbReference type="GO" id="GO:0004309">
    <property type="term" value="F:exopolyphosphatase activity"/>
    <property type="evidence" value="ECO:0007669"/>
    <property type="project" value="TreeGrafter"/>
</dbReference>
<dbReference type="Pfam" id="PF02833">
    <property type="entry name" value="DHHA2"/>
    <property type="match status" value="1"/>
</dbReference>
<dbReference type="PANTHER" id="PTHR12112">
    <property type="entry name" value="BNIP - RELATED"/>
    <property type="match status" value="1"/>
</dbReference>
<evidence type="ECO:0000256" key="1">
    <source>
        <dbReference type="ARBA" id="ARBA00001936"/>
    </source>
</evidence>
<evidence type="ECO:0000313" key="7">
    <source>
        <dbReference type="Proteomes" id="UP000029964"/>
    </source>
</evidence>
<gene>
    <name evidence="6" type="ORF">ACRE_038630</name>
</gene>
<dbReference type="InterPro" id="IPR038222">
    <property type="entry name" value="DHHA2_dom_sf"/>
</dbReference>
<protein>
    <submittedName>
        <fullName evidence="6">Exopolyphosphatase-like protein</fullName>
    </submittedName>
</protein>
<dbReference type="InterPro" id="IPR001667">
    <property type="entry name" value="DDH_dom"/>
</dbReference>
<dbReference type="Gene3D" id="3.90.1640.10">
    <property type="entry name" value="inorganic pyrophosphatase (n-terminal core)"/>
    <property type="match status" value="1"/>
</dbReference>
<keyword evidence="4" id="KW-0464">Manganese</keyword>
<dbReference type="PANTHER" id="PTHR12112:SF39">
    <property type="entry name" value="EG:152A3.5 PROTEIN (FBGN0003116_PN PROTEIN)"/>
    <property type="match status" value="1"/>
</dbReference>
<comment type="cofactor">
    <cofactor evidence="1">
        <name>Mn(2+)</name>
        <dbReference type="ChEBI" id="CHEBI:29035"/>
    </cofactor>
</comment>
<proteinExistence type="predicted"/>
<dbReference type="SMART" id="SM01131">
    <property type="entry name" value="DHHA2"/>
    <property type="match status" value="1"/>
</dbReference>
<dbReference type="STRING" id="857340.A0A086T7H0"/>
<dbReference type="OrthoDB" id="374045at2759"/>
<dbReference type="SUPFAM" id="SSF64182">
    <property type="entry name" value="DHH phosphoesterases"/>
    <property type="match status" value="1"/>
</dbReference>
<evidence type="ECO:0000256" key="4">
    <source>
        <dbReference type="ARBA" id="ARBA00023211"/>
    </source>
</evidence>
<evidence type="ECO:0000259" key="5">
    <source>
        <dbReference type="SMART" id="SM01131"/>
    </source>
</evidence>
<dbReference type="Proteomes" id="UP000029964">
    <property type="component" value="Unassembled WGS sequence"/>
</dbReference>
<dbReference type="AlphaFoldDB" id="A0A086T7H0"/>
<dbReference type="Gene3D" id="3.10.310.20">
    <property type="entry name" value="DHHA2 domain"/>
    <property type="match status" value="1"/>
</dbReference>
<dbReference type="InterPro" id="IPR004097">
    <property type="entry name" value="DHHA2"/>
</dbReference>
<reference evidence="7" key="1">
    <citation type="journal article" date="2014" name="Genome Announc.">
        <title>Genome sequence and annotation of Acremonium chrysogenum, producer of the beta-lactam antibiotic cephalosporin C.</title>
        <authorList>
            <person name="Terfehr D."/>
            <person name="Dahlmann T.A."/>
            <person name="Specht T."/>
            <person name="Zadra I."/>
            <person name="Kuernsteiner H."/>
            <person name="Kueck U."/>
        </authorList>
    </citation>
    <scope>NUCLEOTIDE SEQUENCE [LARGE SCALE GENOMIC DNA]</scope>
    <source>
        <strain evidence="7">ATCC 11550 / CBS 779.69 / DSM 880 / IAM 14645 / JCM 23072 / IMI 49137</strain>
    </source>
</reference>
<dbReference type="Pfam" id="PF01368">
    <property type="entry name" value="DHH"/>
    <property type="match status" value="1"/>
</dbReference>
<dbReference type="GO" id="GO:0005737">
    <property type="term" value="C:cytoplasm"/>
    <property type="evidence" value="ECO:0007669"/>
    <property type="project" value="InterPro"/>
</dbReference>
<evidence type="ECO:0000256" key="2">
    <source>
        <dbReference type="ARBA" id="ARBA00022723"/>
    </source>
</evidence>
<keyword evidence="7" id="KW-1185">Reference proteome</keyword>
<dbReference type="HOGENOM" id="CLU_019358_1_0_1"/>
<keyword evidence="3" id="KW-0378">Hydrolase</keyword>
<organism evidence="6 7">
    <name type="scientific">Hapsidospora chrysogenum (strain ATCC 11550 / CBS 779.69 / DSM 880 / IAM 14645 / JCM 23072 / IMI 49137)</name>
    <name type="common">Acremonium chrysogenum</name>
    <dbReference type="NCBI Taxonomy" id="857340"/>
    <lineage>
        <taxon>Eukaryota</taxon>
        <taxon>Fungi</taxon>
        <taxon>Dikarya</taxon>
        <taxon>Ascomycota</taxon>
        <taxon>Pezizomycotina</taxon>
        <taxon>Sordariomycetes</taxon>
        <taxon>Hypocreomycetidae</taxon>
        <taxon>Hypocreales</taxon>
        <taxon>Bionectriaceae</taxon>
        <taxon>Hapsidospora</taxon>
    </lineage>
</organism>
<evidence type="ECO:0000313" key="6">
    <source>
        <dbReference type="EMBL" id="KFH45302.1"/>
    </source>
</evidence>
<evidence type="ECO:0000256" key="3">
    <source>
        <dbReference type="ARBA" id="ARBA00022801"/>
    </source>
</evidence>
<sequence>MTLRNFLAKARAALTAPPAERSLPLTFVVGNESADIDSLCSALVLAYLRTHAPPRTLHIPLSNIPRADLALRTEMTAVLGGVGLSPSDLLTLSEIPDQLRPEDTRWLLVDHNSLTGPLSRFSSQVTGCIDHHADEDVIPHGESPRVIEPCGSCMSLVIEESKSLWDELASRDKDVAAEQGNLAKLGLSAILIDTINLTAKAKIKEKDKTAASFLEGKLQGSEYDRTSLFQDISSVKEDISSLGFRDILRKDYKEWTEGSVKIGISSVPQGLDYLVDEKAHGSVDNFIAAVGDWAGEKELDLVSVMTTSHPNGEFRRDLFVWARSDAGERAVRNFVNEASGELQLEAYAQGRLDGGTGRVAWRQHNLAASRKQVAPLIREAAKKA</sequence>
<feature type="domain" description="DHHA2" evidence="5">
    <location>
        <begin position="229"/>
        <end position="381"/>
    </location>
</feature>
<dbReference type="InterPro" id="IPR038763">
    <property type="entry name" value="DHH_sf"/>
</dbReference>
<keyword evidence="2" id="KW-0479">Metal-binding</keyword>
<comment type="caution">
    <text evidence="6">The sequence shown here is derived from an EMBL/GenBank/DDBJ whole genome shotgun (WGS) entry which is preliminary data.</text>
</comment>
<accession>A0A086T7H0</accession>
<dbReference type="GO" id="GO:0046872">
    <property type="term" value="F:metal ion binding"/>
    <property type="evidence" value="ECO:0007669"/>
    <property type="project" value="UniProtKB-KW"/>
</dbReference>
<dbReference type="EMBL" id="JPKY01000034">
    <property type="protein sequence ID" value="KFH45302.1"/>
    <property type="molecule type" value="Genomic_DNA"/>
</dbReference>